<name>A0AAV0DJF1_9ASTE</name>
<dbReference type="AlphaFoldDB" id="A0AAV0DJF1"/>
<gene>
    <name evidence="1" type="ORF">CEPIT_LOCUS14597</name>
</gene>
<proteinExistence type="predicted"/>
<keyword evidence="2" id="KW-1185">Reference proteome</keyword>
<evidence type="ECO:0000313" key="1">
    <source>
        <dbReference type="EMBL" id="CAH9098881.1"/>
    </source>
</evidence>
<organism evidence="1 2">
    <name type="scientific">Cuscuta epithymum</name>
    <dbReference type="NCBI Taxonomy" id="186058"/>
    <lineage>
        <taxon>Eukaryota</taxon>
        <taxon>Viridiplantae</taxon>
        <taxon>Streptophyta</taxon>
        <taxon>Embryophyta</taxon>
        <taxon>Tracheophyta</taxon>
        <taxon>Spermatophyta</taxon>
        <taxon>Magnoliopsida</taxon>
        <taxon>eudicotyledons</taxon>
        <taxon>Gunneridae</taxon>
        <taxon>Pentapetalae</taxon>
        <taxon>asterids</taxon>
        <taxon>lamiids</taxon>
        <taxon>Solanales</taxon>
        <taxon>Convolvulaceae</taxon>
        <taxon>Cuscuteae</taxon>
        <taxon>Cuscuta</taxon>
        <taxon>Cuscuta subgen. Cuscuta</taxon>
    </lineage>
</organism>
<evidence type="ECO:0000313" key="2">
    <source>
        <dbReference type="Proteomes" id="UP001152523"/>
    </source>
</evidence>
<dbReference type="EMBL" id="CAMAPF010000103">
    <property type="protein sequence ID" value="CAH9098881.1"/>
    <property type="molecule type" value="Genomic_DNA"/>
</dbReference>
<comment type="caution">
    <text evidence="1">The sequence shown here is derived from an EMBL/GenBank/DDBJ whole genome shotgun (WGS) entry which is preliminary data.</text>
</comment>
<protein>
    <submittedName>
        <fullName evidence="1">Uncharacterized protein</fullName>
    </submittedName>
</protein>
<sequence length="100" mass="11327">MGYITIRKCHQFVSKSQITRAISHMLRVSGIKDPINLIIHTSQFLIRRIHLATFHKFKVSMPLFITKACGLCVSPSFNLYLAIILGINDCVHHLFSSSSL</sequence>
<accession>A0AAV0DJF1</accession>
<reference evidence="1" key="1">
    <citation type="submission" date="2022-07" db="EMBL/GenBank/DDBJ databases">
        <authorList>
            <person name="Macas J."/>
            <person name="Novak P."/>
            <person name="Neumann P."/>
        </authorList>
    </citation>
    <scope>NUCLEOTIDE SEQUENCE</scope>
</reference>
<dbReference type="Proteomes" id="UP001152523">
    <property type="component" value="Unassembled WGS sequence"/>
</dbReference>